<evidence type="ECO:0000256" key="1">
    <source>
        <dbReference type="SAM" id="Coils"/>
    </source>
</evidence>
<dbReference type="InterPro" id="IPR040320">
    <property type="entry name" value="At4g37920-like"/>
</dbReference>
<comment type="caution">
    <text evidence="2">The sequence shown here is derived from an EMBL/GenBank/DDBJ whole genome shotgun (WGS) entry which is preliminary data.</text>
</comment>
<reference evidence="2 3" key="1">
    <citation type="journal article" date="2022" name="Cell">
        <title>Repeat-based holocentromeres influence genome architecture and karyotype evolution.</title>
        <authorList>
            <person name="Hofstatter P.G."/>
            <person name="Thangavel G."/>
            <person name="Lux T."/>
            <person name="Neumann P."/>
            <person name="Vondrak T."/>
            <person name="Novak P."/>
            <person name="Zhang M."/>
            <person name="Costa L."/>
            <person name="Castellani M."/>
            <person name="Scott A."/>
            <person name="Toegelov H."/>
            <person name="Fuchs J."/>
            <person name="Mata-Sucre Y."/>
            <person name="Dias Y."/>
            <person name="Vanzela A.L.L."/>
            <person name="Huettel B."/>
            <person name="Almeida C.C.S."/>
            <person name="Simkova H."/>
            <person name="Souza G."/>
            <person name="Pedrosa-Harand A."/>
            <person name="Macas J."/>
            <person name="Mayer K.F.X."/>
            <person name="Houben A."/>
            <person name="Marques A."/>
        </authorList>
    </citation>
    <scope>NUCLEOTIDE SEQUENCE [LARGE SCALE GENOMIC DNA]</scope>
    <source>
        <strain evidence="2">RhyTen1mFocal</strain>
    </source>
</reference>
<accession>A0AAD5Z3K6</accession>
<gene>
    <name evidence="2" type="ORF">LUZ61_015330</name>
</gene>
<evidence type="ECO:0000313" key="3">
    <source>
        <dbReference type="Proteomes" id="UP001210211"/>
    </source>
</evidence>
<name>A0AAD5Z3K6_9POAL</name>
<dbReference type="EMBL" id="JAMRDG010000002">
    <property type="protein sequence ID" value="KAJ3686166.1"/>
    <property type="molecule type" value="Genomic_DNA"/>
</dbReference>
<keyword evidence="3" id="KW-1185">Reference proteome</keyword>
<protein>
    <submittedName>
        <fullName evidence="2">Uncharacterized protein</fullName>
    </submittedName>
</protein>
<dbReference type="GO" id="GO:0009941">
    <property type="term" value="C:chloroplast envelope"/>
    <property type="evidence" value="ECO:0007669"/>
    <property type="project" value="TreeGrafter"/>
</dbReference>
<dbReference type="Proteomes" id="UP001210211">
    <property type="component" value="Unassembled WGS sequence"/>
</dbReference>
<evidence type="ECO:0000313" key="2">
    <source>
        <dbReference type="EMBL" id="KAJ3686166.1"/>
    </source>
</evidence>
<dbReference type="GO" id="GO:0009535">
    <property type="term" value="C:chloroplast thylakoid membrane"/>
    <property type="evidence" value="ECO:0007669"/>
    <property type="project" value="TreeGrafter"/>
</dbReference>
<organism evidence="2 3">
    <name type="scientific">Rhynchospora tenuis</name>
    <dbReference type="NCBI Taxonomy" id="198213"/>
    <lineage>
        <taxon>Eukaryota</taxon>
        <taxon>Viridiplantae</taxon>
        <taxon>Streptophyta</taxon>
        <taxon>Embryophyta</taxon>
        <taxon>Tracheophyta</taxon>
        <taxon>Spermatophyta</taxon>
        <taxon>Magnoliopsida</taxon>
        <taxon>Liliopsida</taxon>
        <taxon>Poales</taxon>
        <taxon>Cyperaceae</taxon>
        <taxon>Cyperoideae</taxon>
        <taxon>Rhynchosporeae</taxon>
        <taxon>Rhynchospora</taxon>
    </lineage>
</organism>
<feature type="coiled-coil region" evidence="1">
    <location>
        <begin position="163"/>
        <end position="190"/>
    </location>
</feature>
<dbReference type="PANTHER" id="PTHR31755">
    <property type="entry name" value="FOLATE RECEPTOR-LIKE"/>
    <property type="match status" value="1"/>
</dbReference>
<dbReference type="PANTHER" id="PTHR31755:SF3">
    <property type="entry name" value="EXOCYST COMPLEX COMPONENT SEC6"/>
    <property type="match status" value="1"/>
</dbReference>
<dbReference type="AlphaFoldDB" id="A0AAD5Z3K6"/>
<proteinExistence type="predicted"/>
<sequence length="425" mass="48638">METACSLALRPSTSGRSLFASSLRFLSTKGAFPHSIRLRGQLYHGFIQPCFPSLAVVGNRPAIASDCLEESTPGSTERETLFQGKGKAHDKEIEDKDEPTDEFEMLKVCDKLIEVFMVDKPNPGDWRKLLAFSRSWTDIRPHFYKRCQERADAQTDPGMKHKYLRLSRKLKEVDDDVERHNELIEVIKNDPLEIMAVVTRRRKDFTEEFFVHVRDVAESYYENAEKRDELINLGKACIAAVQSYDGALGSMEDMKAAEAKFNDIISSPTRDIATKKIDDLAKKNQLSSSLLMMLTKAWSEAKESTLMKDEAKDMMYHLYKTGIASIQKMIPKDIRILKYLLTLEDPRERLAALNDAFTPSLEYETDEVDYLWTTPTALHKTAKTIVDAFNSSRRGSVVREARDMMQPKVIQKLEVLKKMIEDNFL</sequence>
<keyword evidence="1" id="KW-0175">Coiled coil</keyword>